<feature type="transmembrane region" description="Helical" evidence="1">
    <location>
        <begin position="130"/>
        <end position="154"/>
    </location>
</feature>
<evidence type="ECO:0000313" key="2">
    <source>
        <dbReference type="EMBL" id="MEK8047946.1"/>
    </source>
</evidence>
<keyword evidence="1" id="KW-0812">Transmembrane</keyword>
<proteinExistence type="predicted"/>
<keyword evidence="1" id="KW-1133">Transmembrane helix</keyword>
<feature type="transmembrane region" description="Helical" evidence="1">
    <location>
        <begin position="6"/>
        <end position="24"/>
    </location>
</feature>
<sequence length="172" mass="18548">MSNVLQHVPFWVWGLLVGLSWLGLKQTFPRQVSLGRVTLMPVAMLVLSFTGVTGSFGRGPAAGVALLAWALGLVAALLLVRIEPRGVRFDAATRRFQVPGSWWPLALIWMIFVLKFATGMALAIQPALAADALVAGGLSGVFGAFSGVFLARAWPLWRMARNRMQQAFDAAA</sequence>
<feature type="transmembrane region" description="Helical" evidence="1">
    <location>
        <begin position="62"/>
        <end position="80"/>
    </location>
</feature>
<organism evidence="2 3">
    <name type="scientific">Ideonella margarita</name>
    <dbReference type="NCBI Taxonomy" id="2984191"/>
    <lineage>
        <taxon>Bacteria</taxon>
        <taxon>Pseudomonadati</taxon>
        <taxon>Pseudomonadota</taxon>
        <taxon>Betaproteobacteria</taxon>
        <taxon>Burkholderiales</taxon>
        <taxon>Sphaerotilaceae</taxon>
        <taxon>Ideonella</taxon>
    </lineage>
</organism>
<protein>
    <submittedName>
        <fullName evidence="2">DUF6622 family protein</fullName>
    </submittedName>
</protein>
<reference evidence="2 3" key="1">
    <citation type="submission" date="2024-04" db="EMBL/GenBank/DDBJ databases">
        <title>Novel species of the genus Ideonella isolated from streams.</title>
        <authorList>
            <person name="Lu H."/>
        </authorList>
    </citation>
    <scope>NUCLEOTIDE SEQUENCE [LARGE SCALE GENOMIC DNA]</scope>
    <source>
        <strain evidence="2 3">LYT19W</strain>
    </source>
</reference>
<feature type="transmembrane region" description="Helical" evidence="1">
    <location>
        <begin position="101"/>
        <end position="124"/>
    </location>
</feature>
<dbReference type="EMBL" id="JBBUTI010000012">
    <property type="protein sequence ID" value="MEK8047946.1"/>
    <property type="molecule type" value="Genomic_DNA"/>
</dbReference>
<dbReference type="Proteomes" id="UP001379945">
    <property type="component" value="Unassembled WGS sequence"/>
</dbReference>
<name>A0ABU9C8I2_9BURK</name>
<evidence type="ECO:0000256" key="1">
    <source>
        <dbReference type="SAM" id="Phobius"/>
    </source>
</evidence>
<feature type="transmembrane region" description="Helical" evidence="1">
    <location>
        <begin position="36"/>
        <end position="56"/>
    </location>
</feature>
<keyword evidence="3" id="KW-1185">Reference proteome</keyword>
<dbReference type="RefSeq" id="WP_341400260.1">
    <property type="nucleotide sequence ID" value="NZ_JBBUTI010000012.1"/>
</dbReference>
<dbReference type="Pfam" id="PF20327">
    <property type="entry name" value="DUF6622"/>
    <property type="match status" value="1"/>
</dbReference>
<comment type="caution">
    <text evidence="2">The sequence shown here is derived from an EMBL/GenBank/DDBJ whole genome shotgun (WGS) entry which is preliminary data.</text>
</comment>
<keyword evidence="1" id="KW-0472">Membrane</keyword>
<evidence type="ECO:0000313" key="3">
    <source>
        <dbReference type="Proteomes" id="UP001379945"/>
    </source>
</evidence>
<dbReference type="InterPro" id="IPR046730">
    <property type="entry name" value="DUF6622"/>
</dbReference>
<gene>
    <name evidence="2" type="ORF">AACH00_16425</name>
</gene>
<accession>A0ABU9C8I2</accession>